<keyword evidence="4" id="KW-1185">Reference proteome</keyword>
<name>A0ABV8KPN7_9ACTN</name>
<keyword evidence="1" id="KW-0812">Transmembrane</keyword>
<dbReference type="Proteomes" id="UP001595868">
    <property type="component" value="Unassembled WGS sequence"/>
</dbReference>
<evidence type="ECO:0000313" key="4">
    <source>
        <dbReference type="Proteomes" id="UP001595868"/>
    </source>
</evidence>
<keyword evidence="3" id="KW-0560">Oxidoreductase</keyword>
<keyword evidence="3" id="KW-0575">Peroxidase</keyword>
<proteinExistence type="predicted"/>
<dbReference type="RefSeq" id="WP_377547628.1">
    <property type="nucleotide sequence ID" value="NZ_JBHSBN010000012.1"/>
</dbReference>
<dbReference type="InterPro" id="IPR013740">
    <property type="entry name" value="Redoxin"/>
</dbReference>
<keyword evidence="1" id="KW-0472">Membrane</keyword>
<feature type="domain" description="Thioredoxin" evidence="2">
    <location>
        <begin position="46"/>
        <end position="182"/>
    </location>
</feature>
<dbReference type="InterPro" id="IPR013766">
    <property type="entry name" value="Thioredoxin_domain"/>
</dbReference>
<evidence type="ECO:0000259" key="2">
    <source>
        <dbReference type="PROSITE" id="PS51352"/>
    </source>
</evidence>
<sequence>MLHATAGLVSTLLLINLLLMFGVIRRLREHTNLLAEMKAARPTDVVASGSRVADFATVDIAGNVVSRELLSAGTVVAFFSSNCGFCDELLPKFVHYAAGSADGGAELLAVVSGDDTGRSAFVEKLAPVARVVTEAFDGATTKAFGVTAFPMIFVMANDGVVASSDIGVDALQQRRVPAMSAG</sequence>
<feature type="transmembrane region" description="Helical" evidence="1">
    <location>
        <begin position="6"/>
        <end position="24"/>
    </location>
</feature>
<gene>
    <name evidence="3" type="ORF">ACFOX0_18885</name>
</gene>
<dbReference type="Gene3D" id="3.40.30.10">
    <property type="entry name" value="Glutaredoxin"/>
    <property type="match status" value="1"/>
</dbReference>
<keyword evidence="1" id="KW-1133">Transmembrane helix</keyword>
<protein>
    <submittedName>
        <fullName evidence="3">Peroxiredoxin family protein</fullName>
        <ecNumber evidence="3">1.11.1.24</ecNumber>
    </submittedName>
</protein>
<evidence type="ECO:0000256" key="1">
    <source>
        <dbReference type="SAM" id="Phobius"/>
    </source>
</evidence>
<accession>A0ABV8KPN7</accession>
<dbReference type="SUPFAM" id="SSF52833">
    <property type="entry name" value="Thioredoxin-like"/>
    <property type="match status" value="1"/>
</dbReference>
<reference evidence="4" key="1">
    <citation type="journal article" date="2019" name="Int. J. Syst. Evol. Microbiol.">
        <title>The Global Catalogue of Microorganisms (GCM) 10K type strain sequencing project: providing services to taxonomists for standard genome sequencing and annotation.</title>
        <authorList>
            <consortium name="The Broad Institute Genomics Platform"/>
            <consortium name="The Broad Institute Genome Sequencing Center for Infectious Disease"/>
            <person name="Wu L."/>
            <person name="Ma J."/>
        </authorList>
    </citation>
    <scope>NUCLEOTIDE SEQUENCE [LARGE SCALE GENOMIC DNA]</scope>
    <source>
        <strain evidence="4">2902at01</strain>
    </source>
</reference>
<dbReference type="PROSITE" id="PS51352">
    <property type="entry name" value="THIOREDOXIN_2"/>
    <property type="match status" value="1"/>
</dbReference>
<dbReference type="EC" id="1.11.1.24" evidence="3"/>
<dbReference type="InterPro" id="IPR036249">
    <property type="entry name" value="Thioredoxin-like_sf"/>
</dbReference>
<dbReference type="Pfam" id="PF08534">
    <property type="entry name" value="Redoxin"/>
    <property type="match status" value="1"/>
</dbReference>
<dbReference type="GO" id="GO:0140824">
    <property type="term" value="F:thioredoxin-dependent peroxiredoxin activity"/>
    <property type="evidence" value="ECO:0007669"/>
    <property type="project" value="UniProtKB-EC"/>
</dbReference>
<organism evidence="3 4">
    <name type="scientific">Micromonospora zhanjiangensis</name>
    <dbReference type="NCBI Taxonomy" id="1522057"/>
    <lineage>
        <taxon>Bacteria</taxon>
        <taxon>Bacillati</taxon>
        <taxon>Actinomycetota</taxon>
        <taxon>Actinomycetes</taxon>
        <taxon>Micromonosporales</taxon>
        <taxon>Micromonosporaceae</taxon>
        <taxon>Micromonospora</taxon>
    </lineage>
</organism>
<evidence type="ECO:0000313" key="3">
    <source>
        <dbReference type="EMBL" id="MFC4107984.1"/>
    </source>
</evidence>
<comment type="caution">
    <text evidence="3">The sequence shown here is derived from an EMBL/GenBank/DDBJ whole genome shotgun (WGS) entry which is preliminary data.</text>
</comment>
<dbReference type="EMBL" id="JBHSBN010000012">
    <property type="protein sequence ID" value="MFC4107984.1"/>
    <property type="molecule type" value="Genomic_DNA"/>
</dbReference>